<dbReference type="InterPro" id="IPR024340">
    <property type="entry name" value="Sec16_CCD"/>
</dbReference>
<dbReference type="EMBL" id="SNRW01005534">
    <property type="protein sequence ID" value="KAA6384880.1"/>
    <property type="molecule type" value="Genomic_DNA"/>
</dbReference>
<feature type="region of interest" description="Disordered" evidence="1">
    <location>
        <begin position="160"/>
        <end position="185"/>
    </location>
</feature>
<comment type="caution">
    <text evidence="3">The sequence shown here is derived from an EMBL/GenBank/DDBJ whole genome shotgun (WGS) entry which is preliminary data.</text>
</comment>
<evidence type="ECO:0000313" key="4">
    <source>
        <dbReference type="Proteomes" id="UP000324800"/>
    </source>
</evidence>
<name>A0A5J4VR12_9EUKA</name>
<organism evidence="3 4">
    <name type="scientific">Streblomastix strix</name>
    <dbReference type="NCBI Taxonomy" id="222440"/>
    <lineage>
        <taxon>Eukaryota</taxon>
        <taxon>Metamonada</taxon>
        <taxon>Preaxostyla</taxon>
        <taxon>Oxymonadida</taxon>
        <taxon>Streblomastigidae</taxon>
        <taxon>Streblomastix</taxon>
    </lineage>
</organism>
<dbReference type="AlphaFoldDB" id="A0A5J4VR12"/>
<sequence length="232" mass="26155">MWNNICFGFGGSLLLTFPMNRQKGNVLKIVQISSIFESGRRSTSPVADYNPLSTNNINATNLLLSKFQGPILTATKQQKQTIANLLDSGLFANDENRLVKYGRQTEIGHFAEVYQQENDRESFQLCARLLSLLCADTGNLAVWSEAIQLLTQSNSQYNSKQSAQNSYNQQQSSQNQFNQSNKESSNQVNDEITQLLFNEKFDQATDLALNHQMFTTALILSRQVDDNNQQLL</sequence>
<reference evidence="3 4" key="1">
    <citation type="submission" date="2019-03" db="EMBL/GenBank/DDBJ databases">
        <title>Single cell metagenomics reveals metabolic interactions within the superorganism composed of flagellate Streblomastix strix and complex community of Bacteroidetes bacteria on its surface.</title>
        <authorList>
            <person name="Treitli S.C."/>
            <person name="Kolisko M."/>
            <person name="Husnik F."/>
            <person name="Keeling P."/>
            <person name="Hampl V."/>
        </authorList>
    </citation>
    <scope>NUCLEOTIDE SEQUENCE [LARGE SCALE GENOMIC DNA]</scope>
    <source>
        <strain evidence="3">ST1C</strain>
    </source>
</reference>
<dbReference type="Gene3D" id="1.25.40.1030">
    <property type="match status" value="1"/>
</dbReference>
<gene>
    <name evidence="3" type="ORF">EZS28_019595</name>
</gene>
<protein>
    <recommendedName>
        <fullName evidence="2">Sec16 central conserved domain-containing protein</fullName>
    </recommendedName>
</protein>
<accession>A0A5J4VR12</accession>
<dbReference type="Pfam" id="PF12932">
    <property type="entry name" value="Sec16"/>
    <property type="match status" value="1"/>
</dbReference>
<feature type="domain" description="Sec16 central conserved" evidence="2">
    <location>
        <begin position="5"/>
        <end position="92"/>
    </location>
</feature>
<proteinExistence type="predicted"/>
<evidence type="ECO:0000256" key="1">
    <source>
        <dbReference type="SAM" id="MobiDB-lite"/>
    </source>
</evidence>
<evidence type="ECO:0000259" key="2">
    <source>
        <dbReference type="Pfam" id="PF12932"/>
    </source>
</evidence>
<evidence type="ECO:0000313" key="3">
    <source>
        <dbReference type="EMBL" id="KAA6384880.1"/>
    </source>
</evidence>
<dbReference type="Proteomes" id="UP000324800">
    <property type="component" value="Unassembled WGS sequence"/>
</dbReference>